<evidence type="ECO:0000313" key="2">
    <source>
        <dbReference type="Proteomes" id="UP001236500"/>
    </source>
</evidence>
<sequence>MLLQMRVFGDGNVGDYSDNCEAVMMTTEDLPHSRTPALINLFGKRGNLANSKSLDKCRTGVARTAWVWDNCTDIHQQ</sequence>
<accession>A0ABY8NA75</accession>
<dbReference type="Proteomes" id="UP001236500">
    <property type="component" value="Chromosome"/>
</dbReference>
<keyword evidence="2" id="KW-1185">Reference proteome</keyword>
<dbReference type="EMBL" id="CP118605">
    <property type="protein sequence ID" value="WGL15334.1"/>
    <property type="molecule type" value="Genomic_DNA"/>
</dbReference>
<proteinExistence type="predicted"/>
<gene>
    <name evidence="1" type="ORF">PVT68_11200</name>
</gene>
<reference evidence="1 2" key="1">
    <citation type="submission" date="2023-02" db="EMBL/GenBank/DDBJ databases">
        <title>Description and genomic characterization of Microbulbifer bruguierae sp. nov., isolated from the sediment of mangrove plant Bruguiera sexangula.</title>
        <authorList>
            <person name="Long M."/>
        </authorList>
    </citation>
    <scope>NUCLEOTIDE SEQUENCE [LARGE SCALE GENOMIC DNA]</scope>
    <source>
        <strain evidence="1 2">H12</strain>
    </source>
</reference>
<name>A0ABY8NA75_9GAMM</name>
<dbReference type="RefSeq" id="WP_280318070.1">
    <property type="nucleotide sequence ID" value="NZ_CP118605.1"/>
</dbReference>
<organism evidence="1 2">
    <name type="scientific">Microbulbifer bruguierae</name>
    <dbReference type="NCBI Taxonomy" id="3029061"/>
    <lineage>
        <taxon>Bacteria</taxon>
        <taxon>Pseudomonadati</taxon>
        <taxon>Pseudomonadota</taxon>
        <taxon>Gammaproteobacteria</taxon>
        <taxon>Cellvibrionales</taxon>
        <taxon>Microbulbiferaceae</taxon>
        <taxon>Microbulbifer</taxon>
    </lineage>
</organism>
<evidence type="ECO:0000313" key="1">
    <source>
        <dbReference type="EMBL" id="WGL15334.1"/>
    </source>
</evidence>
<protein>
    <submittedName>
        <fullName evidence="1">Uncharacterized protein</fullName>
    </submittedName>
</protein>